<evidence type="ECO:0000313" key="5">
    <source>
        <dbReference type="Proteomes" id="UP000095284"/>
    </source>
</evidence>
<gene>
    <name evidence="3" type="ORF">BXYJ_LOCUS7833</name>
</gene>
<dbReference type="Proteomes" id="UP000659654">
    <property type="component" value="Unassembled WGS sequence"/>
</dbReference>
<sequence>MRICRSKKCLAPPQSPSKSPATEVGHFIIQPNGRGFTIHGWNSNQGGEFGTTATLTTTTETSTTTTTTTTTEALGTTESAKSSSSEEELNEPGRECTDKNWRCAFWSMSVFGYCDKYAEVRDQVCPFSCKTCTPHRSARTPDCVDKSSACARIHDASCESPLTQLLCPRICGACADAEFLPKPQVPGDDRPSFFPPPILAETSAGGGERPLGGPILPAQINAQNGGDGGVERDSEQAGNQPANSQNSEPRGATTTNQQPVVAVNGQEPQSIAIQIDLGAALAVQRPPQPTRTQPESQSGAGAADVRCFDVSEPQICAHVREMQLCAVRLDCARSCQLC</sequence>
<keyword evidence="6" id="KW-1185">Reference proteome</keyword>
<evidence type="ECO:0000313" key="6">
    <source>
        <dbReference type="Proteomes" id="UP000659654"/>
    </source>
</evidence>
<accession>A0A1I7SFK0</accession>
<dbReference type="EMBL" id="CAJFDI010000003">
    <property type="protein sequence ID" value="CAD5223146.1"/>
    <property type="molecule type" value="Genomic_DNA"/>
</dbReference>
<feature type="domain" description="ShKT" evidence="2">
    <location>
        <begin position="142"/>
        <end position="175"/>
    </location>
</feature>
<dbReference type="SMART" id="SM00254">
    <property type="entry name" value="ShKT"/>
    <property type="match status" value="2"/>
</dbReference>
<reference evidence="4" key="2">
    <citation type="submission" date="2020-08" db="EMBL/GenBank/DDBJ databases">
        <authorList>
            <person name="Kikuchi T."/>
        </authorList>
    </citation>
    <scope>NUCLEOTIDE SEQUENCE</scope>
    <source>
        <strain evidence="3">Ka4C1</strain>
    </source>
</reference>
<feature type="region of interest" description="Disordered" evidence="1">
    <location>
        <begin position="1"/>
        <end position="22"/>
    </location>
</feature>
<dbReference type="EMBL" id="CAJFCV020000003">
    <property type="protein sequence ID" value="CAG9111783.1"/>
    <property type="molecule type" value="Genomic_DNA"/>
</dbReference>
<dbReference type="Pfam" id="PF01549">
    <property type="entry name" value="ShK"/>
    <property type="match status" value="3"/>
</dbReference>
<name>A0A1I7SFK0_BURXY</name>
<feature type="region of interest" description="Disordered" evidence="1">
    <location>
        <begin position="185"/>
        <end position="255"/>
    </location>
</feature>
<protein>
    <submittedName>
        <fullName evidence="3">(pine wood nematode) hypothetical protein</fullName>
    </submittedName>
</protein>
<evidence type="ECO:0000313" key="7">
    <source>
        <dbReference type="WBParaSite" id="BXY_1181200.1"/>
    </source>
</evidence>
<dbReference type="Proteomes" id="UP000582659">
    <property type="component" value="Unassembled WGS sequence"/>
</dbReference>
<feature type="compositionally biased region" description="Polar residues" evidence="1">
    <location>
        <begin position="236"/>
        <end position="255"/>
    </location>
</feature>
<dbReference type="AlphaFoldDB" id="A0A1I7SFK0"/>
<dbReference type="SMR" id="A0A1I7SFK0"/>
<evidence type="ECO:0000313" key="3">
    <source>
        <dbReference type="EMBL" id="CAD5223146.1"/>
    </source>
</evidence>
<dbReference type="InterPro" id="IPR003582">
    <property type="entry name" value="ShKT_dom"/>
</dbReference>
<feature type="compositionally biased region" description="Low complexity" evidence="1">
    <location>
        <begin position="58"/>
        <end position="83"/>
    </location>
</feature>
<dbReference type="WBParaSite" id="BXY_1181200.1">
    <property type="protein sequence ID" value="BXY_1181200.1"/>
    <property type="gene ID" value="BXY_1181200"/>
</dbReference>
<organism evidence="5 7">
    <name type="scientific">Bursaphelenchus xylophilus</name>
    <name type="common">Pinewood nematode worm</name>
    <name type="synonym">Aphelenchoides xylophilus</name>
    <dbReference type="NCBI Taxonomy" id="6326"/>
    <lineage>
        <taxon>Eukaryota</taxon>
        <taxon>Metazoa</taxon>
        <taxon>Ecdysozoa</taxon>
        <taxon>Nematoda</taxon>
        <taxon>Chromadorea</taxon>
        <taxon>Rhabditida</taxon>
        <taxon>Tylenchina</taxon>
        <taxon>Tylenchomorpha</taxon>
        <taxon>Aphelenchoidea</taxon>
        <taxon>Aphelenchoididae</taxon>
        <taxon>Bursaphelenchus</taxon>
    </lineage>
</organism>
<dbReference type="Proteomes" id="UP000095284">
    <property type="component" value="Unplaced"/>
</dbReference>
<reference evidence="7" key="1">
    <citation type="submission" date="2016-11" db="UniProtKB">
        <authorList>
            <consortium name="WormBaseParasite"/>
        </authorList>
    </citation>
    <scope>IDENTIFICATION</scope>
</reference>
<evidence type="ECO:0000256" key="1">
    <source>
        <dbReference type="SAM" id="MobiDB-lite"/>
    </source>
</evidence>
<proteinExistence type="predicted"/>
<feature type="domain" description="ShKT" evidence="2">
    <location>
        <begin position="95"/>
        <end position="133"/>
    </location>
</feature>
<feature type="region of interest" description="Disordered" evidence="1">
    <location>
        <begin position="58"/>
        <end position="94"/>
    </location>
</feature>
<evidence type="ECO:0000313" key="4">
    <source>
        <dbReference type="EMBL" id="CAG9111783.1"/>
    </source>
</evidence>
<evidence type="ECO:0000259" key="2">
    <source>
        <dbReference type="SMART" id="SM00254"/>
    </source>
</evidence>